<comment type="subcellular location">
    <subcellularLocation>
        <location evidence="1">Cytoplasm</location>
        <location evidence="1">Cytoskeleton</location>
        <location evidence="1">Microtubule organizing center</location>
        <location evidence="1">Centrosome</location>
        <location evidence="1">Centriole</location>
    </subcellularLocation>
</comment>
<evidence type="ECO:0000256" key="1">
    <source>
        <dbReference type="ARBA" id="ARBA00004114"/>
    </source>
</evidence>
<feature type="domain" description="Centrosomal protein of 76 kDa C-terminal" evidence="8">
    <location>
        <begin position="513"/>
        <end position="650"/>
    </location>
</feature>
<dbReference type="Pfam" id="PF24652">
    <property type="entry name" value="CEP76_C"/>
    <property type="match status" value="1"/>
</dbReference>
<accession>A7SZE6</accession>
<dbReference type="PANTHER" id="PTHR46436:SF1">
    <property type="entry name" value="CENTROSOMAL PROTEIN OF 76 KDA"/>
    <property type="match status" value="1"/>
</dbReference>
<evidence type="ECO:0000256" key="3">
    <source>
        <dbReference type="ARBA" id="ARBA00015706"/>
    </source>
</evidence>
<gene>
    <name evidence="11" type="ORF">NEMVEDRAFT_v1g219939</name>
</gene>
<dbReference type="Pfam" id="PF15627">
    <property type="entry name" value="CEP76-C2"/>
    <property type="match status" value="1"/>
</dbReference>
<organism evidence="11 12">
    <name type="scientific">Nematostella vectensis</name>
    <name type="common">Starlet sea anemone</name>
    <dbReference type="NCBI Taxonomy" id="45351"/>
    <lineage>
        <taxon>Eukaryota</taxon>
        <taxon>Metazoa</taxon>
        <taxon>Cnidaria</taxon>
        <taxon>Anthozoa</taxon>
        <taxon>Hexacorallia</taxon>
        <taxon>Actiniaria</taxon>
        <taxon>Edwardsiidae</taxon>
        <taxon>Nematostella</taxon>
    </lineage>
</organism>
<evidence type="ECO:0000259" key="7">
    <source>
        <dbReference type="Pfam" id="PF15627"/>
    </source>
</evidence>
<comment type="function">
    <text evidence="6">Centrosomal protein involved in regulation of centriole duplication. Required to limit centriole duplication to once per cell cycle by preventing centriole reduplication.</text>
</comment>
<sequence length="653" mass="73657">MSLPPEKIQELNQIIHNHMSHASVHSRIKGCVEESFVGDDRGIDEASLLNALKEKGIVDEVMRSLRFEGLEREKRKAKLGGEKREVEKEEATRVGVDPTRRYLYMHVLGGKAFLEHLQDPEPLPGRVTSTFTLHVHFRGQRFRSCPVPCACEPDLTEGFLLELQHDKSKMADAATLLSHSDTIHIVLIKTDTAGDTTLLGSHFLEWRNILFNPTGRMTCSVEINGVGAEAKVPVGILDVKFEMIPRFSKILTEEVIKAQINLEHNRVAERERLFLVYAKQWWREFLQIRPSHSKRLVKIFAQDECATNRHVMPVCSFVHPLRTGRLLDTPRQAARFVSLLGYERTPSVGGGKAEMWSSFHALLCKRKGDCEDHATLLCSLLLGFGLNAYVCGGTKSKGVAHTWVVTISPEGEATFWESLTAHRYVHRPINPDDPPLDKQQARPVHPYHTVGCVFNHQEFYANSQPTDVVEVCQFELHNEALWKAMSEDALKSICGTKILPPMPPLPPLFPPTIDSALISNDMEHELRGLVADHRKDLGLSTSWDDELCHILSPALASYELEHSTGVSVGNEEFQHAIRRAIPDGHTFKGFPIQFVHRNARRAFATCLRSPICEEIISCRGDNVRLAVRVRVFTYPENACATWIMFAVKYKSVL</sequence>
<protein>
    <recommendedName>
        <fullName evidence="3">Centrosomal protein of 76 kDa</fullName>
    </recommendedName>
</protein>
<dbReference type="Proteomes" id="UP000001593">
    <property type="component" value="Unassembled WGS sequence"/>
</dbReference>
<feature type="domain" description="CEP76 C2" evidence="7">
    <location>
        <begin position="97"/>
        <end position="248"/>
    </location>
</feature>
<dbReference type="InterPro" id="IPR056288">
    <property type="entry name" value="CEP76_C"/>
</dbReference>
<dbReference type="HOGENOM" id="CLU_027144_0_0_1"/>
<dbReference type="SUPFAM" id="SSF54001">
    <property type="entry name" value="Cysteine proteinases"/>
    <property type="match status" value="1"/>
</dbReference>
<keyword evidence="12" id="KW-1185">Reference proteome</keyword>
<dbReference type="InParanoid" id="A7SZE6"/>
<name>A7SZE6_NEMVE</name>
<evidence type="ECO:0000256" key="5">
    <source>
        <dbReference type="ARBA" id="ARBA00023212"/>
    </source>
</evidence>
<reference evidence="11 12" key="1">
    <citation type="journal article" date="2007" name="Science">
        <title>Sea anemone genome reveals ancestral eumetazoan gene repertoire and genomic organization.</title>
        <authorList>
            <person name="Putnam N.H."/>
            <person name="Srivastava M."/>
            <person name="Hellsten U."/>
            <person name="Dirks B."/>
            <person name="Chapman J."/>
            <person name="Salamov A."/>
            <person name="Terry A."/>
            <person name="Shapiro H."/>
            <person name="Lindquist E."/>
            <person name="Kapitonov V.V."/>
            <person name="Jurka J."/>
            <person name="Genikhovich G."/>
            <person name="Grigoriev I.V."/>
            <person name="Lucas S.M."/>
            <person name="Steele R.E."/>
            <person name="Finnerty J.R."/>
            <person name="Technau U."/>
            <person name="Martindale M.Q."/>
            <person name="Rokhsar D.S."/>
        </authorList>
    </citation>
    <scope>NUCLEOTIDE SEQUENCE [LARGE SCALE GENOMIC DNA]</scope>
    <source>
        <strain evidence="12">CH2 X CH6</strain>
    </source>
</reference>
<comment type="similarity">
    <text evidence="2">Belongs to the CEP76 family.</text>
</comment>
<dbReference type="Pfam" id="PF24656">
    <property type="entry name" value="CEPT76_peptidase"/>
    <property type="match status" value="1"/>
</dbReference>
<dbReference type="PhylomeDB" id="A7SZE6"/>
<proteinExistence type="inferred from homology"/>
<dbReference type="InterPro" id="IPR052299">
    <property type="entry name" value="CEP76"/>
</dbReference>
<evidence type="ECO:0000256" key="2">
    <source>
        <dbReference type="ARBA" id="ARBA00005400"/>
    </source>
</evidence>
<dbReference type="InterPro" id="IPR056290">
    <property type="entry name" value="CEPT76/DRC7_peptidase-like_dom"/>
</dbReference>
<dbReference type="PANTHER" id="PTHR46436">
    <property type="entry name" value="CENTROSOMAL PROTEIN OF 76 KDA"/>
    <property type="match status" value="1"/>
</dbReference>
<dbReference type="OMA" id="RRWWSEY"/>
<dbReference type="InterPro" id="IPR038765">
    <property type="entry name" value="Papain-like_cys_pep_sf"/>
</dbReference>
<evidence type="ECO:0000313" key="12">
    <source>
        <dbReference type="Proteomes" id="UP000001593"/>
    </source>
</evidence>
<dbReference type="STRING" id="45351.A7SZE6"/>
<evidence type="ECO:0000259" key="8">
    <source>
        <dbReference type="Pfam" id="PF24652"/>
    </source>
</evidence>
<dbReference type="InterPro" id="IPR028926">
    <property type="entry name" value="CEP76-C2"/>
</dbReference>
<feature type="domain" description="CEP76/DRC7 peptidase-like" evidence="10">
    <location>
        <begin position="354"/>
        <end position="485"/>
    </location>
</feature>
<keyword evidence="4" id="KW-0963">Cytoplasm</keyword>
<evidence type="ECO:0000256" key="4">
    <source>
        <dbReference type="ARBA" id="ARBA00022490"/>
    </source>
</evidence>
<dbReference type="Gene3D" id="3.10.620.30">
    <property type="match status" value="1"/>
</dbReference>
<dbReference type="AlphaFoldDB" id="A7SZE6"/>
<evidence type="ECO:0000259" key="10">
    <source>
        <dbReference type="Pfam" id="PF24656"/>
    </source>
</evidence>
<dbReference type="InterPro" id="IPR056289">
    <property type="entry name" value="CEP76_N"/>
</dbReference>
<evidence type="ECO:0000259" key="9">
    <source>
        <dbReference type="Pfam" id="PF24654"/>
    </source>
</evidence>
<dbReference type="GO" id="GO:0005814">
    <property type="term" value="C:centriole"/>
    <property type="evidence" value="ECO:0000318"/>
    <property type="project" value="GO_Central"/>
</dbReference>
<dbReference type="eggNOG" id="ENOG502QQEI">
    <property type="taxonomic scope" value="Eukaryota"/>
</dbReference>
<dbReference type="Pfam" id="PF24654">
    <property type="entry name" value="CEP76_N"/>
    <property type="match status" value="1"/>
</dbReference>
<evidence type="ECO:0000256" key="6">
    <source>
        <dbReference type="ARBA" id="ARBA00024729"/>
    </source>
</evidence>
<evidence type="ECO:0000313" key="11">
    <source>
        <dbReference type="EMBL" id="EDO30922.1"/>
    </source>
</evidence>
<dbReference type="GO" id="GO:0046599">
    <property type="term" value="P:regulation of centriole replication"/>
    <property type="evidence" value="ECO:0000318"/>
    <property type="project" value="GO_Central"/>
</dbReference>
<feature type="domain" description="CEP76 N-terminal" evidence="9">
    <location>
        <begin position="10"/>
        <end position="65"/>
    </location>
</feature>
<dbReference type="EMBL" id="DS469963">
    <property type="protein sequence ID" value="EDO30922.1"/>
    <property type="molecule type" value="Genomic_DNA"/>
</dbReference>
<keyword evidence="5" id="KW-0206">Cytoskeleton</keyword>